<keyword evidence="4 7" id="KW-0812">Transmembrane</keyword>
<dbReference type="Proteomes" id="UP000572635">
    <property type="component" value="Unassembled WGS sequence"/>
</dbReference>
<sequence>MAPRRRAGGALGAGAPFARFWAAATAANLADGIAFTALPLVAAALTTDPLAVSGLAAARYLPWLLLGAAAGALVDRIRAMQAAGVVRSAVIIGLAALAAAGAASMWALYAVMFTVMACETVYDTAARAVLPGLVARDRLESANGRLESGRLVTEDFGGAPLAGLLFGVAAALPLAVNGLGYLLAVVLLAGLPATARRAPADPAAGAAAPRTAFRADVVEGLRFLFGDPLQRALLLLSLGVGVGVEAAFPVLVLLAQERLGVPVQLYGFFVAASAAGALAGAAGAPLLTRFLPRAALVSGCFATAGAALAGLGLASSAWLGAAAWALCGAAFTCGNILIGSAVQLITPNRLLGRASGTRRMVTWGLSPLGALAGGLLGRIDLGLPFVAAGILVAGVAAAGVPTVAEAVRRADRIRRAPPEGEAG</sequence>
<dbReference type="SUPFAM" id="SSF103473">
    <property type="entry name" value="MFS general substrate transporter"/>
    <property type="match status" value="1"/>
</dbReference>
<keyword evidence="5 7" id="KW-1133">Transmembrane helix</keyword>
<feature type="transmembrane region" description="Helical" evidence="7">
    <location>
        <begin position="294"/>
        <end position="315"/>
    </location>
</feature>
<evidence type="ECO:0000256" key="6">
    <source>
        <dbReference type="ARBA" id="ARBA00023136"/>
    </source>
</evidence>
<evidence type="ECO:0000256" key="1">
    <source>
        <dbReference type="ARBA" id="ARBA00004651"/>
    </source>
</evidence>
<dbReference type="PANTHER" id="PTHR23513:SF6">
    <property type="entry name" value="MAJOR FACILITATOR SUPERFAMILY ASSOCIATED DOMAIN-CONTAINING PROTEIN"/>
    <property type="match status" value="1"/>
</dbReference>
<name>A0A7W8QKR1_9ACTN</name>
<keyword evidence="2" id="KW-0813">Transport</keyword>
<dbReference type="InterPro" id="IPR010290">
    <property type="entry name" value="TM_effector"/>
</dbReference>
<accession>A0A7W8QKR1</accession>
<dbReference type="PANTHER" id="PTHR23513">
    <property type="entry name" value="INTEGRAL MEMBRANE EFFLUX PROTEIN-RELATED"/>
    <property type="match status" value="1"/>
</dbReference>
<evidence type="ECO:0000313" key="8">
    <source>
        <dbReference type="EMBL" id="MBB5431789.1"/>
    </source>
</evidence>
<evidence type="ECO:0000256" key="7">
    <source>
        <dbReference type="SAM" id="Phobius"/>
    </source>
</evidence>
<dbReference type="Pfam" id="PF05977">
    <property type="entry name" value="MFS_3"/>
    <property type="match status" value="1"/>
</dbReference>
<dbReference type="InterPro" id="IPR036259">
    <property type="entry name" value="MFS_trans_sf"/>
</dbReference>
<feature type="transmembrane region" description="Helical" evidence="7">
    <location>
        <begin position="321"/>
        <end position="339"/>
    </location>
</feature>
<keyword evidence="6 7" id="KW-0472">Membrane</keyword>
<proteinExistence type="predicted"/>
<keyword evidence="9" id="KW-1185">Reference proteome</keyword>
<gene>
    <name evidence="8" type="ORF">HDA36_001873</name>
</gene>
<dbReference type="Gene3D" id="1.20.1250.20">
    <property type="entry name" value="MFS general substrate transporter like domains"/>
    <property type="match status" value="1"/>
</dbReference>
<evidence type="ECO:0000256" key="3">
    <source>
        <dbReference type="ARBA" id="ARBA00022475"/>
    </source>
</evidence>
<feature type="transmembrane region" description="Helical" evidence="7">
    <location>
        <begin position="50"/>
        <end position="73"/>
    </location>
</feature>
<dbReference type="EMBL" id="JACHDB010000001">
    <property type="protein sequence ID" value="MBB5431789.1"/>
    <property type="molecule type" value="Genomic_DNA"/>
</dbReference>
<evidence type="ECO:0000256" key="2">
    <source>
        <dbReference type="ARBA" id="ARBA00022448"/>
    </source>
</evidence>
<organism evidence="8 9">
    <name type="scientific">Nocardiopsis composta</name>
    <dbReference type="NCBI Taxonomy" id="157465"/>
    <lineage>
        <taxon>Bacteria</taxon>
        <taxon>Bacillati</taxon>
        <taxon>Actinomycetota</taxon>
        <taxon>Actinomycetes</taxon>
        <taxon>Streptosporangiales</taxon>
        <taxon>Nocardiopsidaceae</taxon>
        <taxon>Nocardiopsis</taxon>
    </lineage>
</organism>
<dbReference type="RefSeq" id="WP_184391449.1">
    <property type="nucleotide sequence ID" value="NZ_BAAAJD010000013.1"/>
</dbReference>
<keyword evidence="3" id="KW-1003">Cell membrane</keyword>
<dbReference type="AlphaFoldDB" id="A0A7W8QKR1"/>
<feature type="transmembrane region" description="Helical" evidence="7">
    <location>
        <begin position="161"/>
        <end position="189"/>
    </location>
</feature>
<feature type="transmembrane region" description="Helical" evidence="7">
    <location>
        <begin position="360"/>
        <end position="379"/>
    </location>
</feature>
<feature type="transmembrane region" description="Helical" evidence="7">
    <location>
        <begin position="232"/>
        <end position="254"/>
    </location>
</feature>
<protein>
    <submittedName>
        <fullName evidence="8">MFS family permease</fullName>
    </submittedName>
</protein>
<comment type="subcellular location">
    <subcellularLocation>
        <location evidence="1">Cell membrane</location>
        <topology evidence="1">Multi-pass membrane protein</topology>
    </subcellularLocation>
</comment>
<evidence type="ECO:0000313" key="9">
    <source>
        <dbReference type="Proteomes" id="UP000572635"/>
    </source>
</evidence>
<dbReference type="GO" id="GO:0005886">
    <property type="term" value="C:plasma membrane"/>
    <property type="evidence" value="ECO:0007669"/>
    <property type="project" value="UniProtKB-SubCell"/>
</dbReference>
<feature type="transmembrane region" description="Helical" evidence="7">
    <location>
        <begin position="266"/>
        <end position="287"/>
    </location>
</feature>
<comment type="caution">
    <text evidence="8">The sequence shown here is derived from an EMBL/GenBank/DDBJ whole genome shotgun (WGS) entry which is preliminary data.</text>
</comment>
<reference evidence="8 9" key="1">
    <citation type="submission" date="2020-08" db="EMBL/GenBank/DDBJ databases">
        <title>Sequencing the genomes of 1000 actinobacteria strains.</title>
        <authorList>
            <person name="Klenk H.-P."/>
        </authorList>
    </citation>
    <scope>NUCLEOTIDE SEQUENCE [LARGE SCALE GENOMIC DNA]</scope>
    <source>
        <strain evidence="8 9">DSM 44551</strain>
    </source>
</reference>
<feature type="transmembrane region" description="Helical" evidence="7">
    <location>
        <begin position="85"/>
        <end position="109"/>
    </location>
</feature>
<evidence type="ECO:0000256" key="4">
    <source>
        <dbReference type="ARBA" id="ARBA00022692"/>
    </source>
</evidence>
<feature type="transmembrane region" description="Helical" evidence="7">
    <location>
        <begin position="385"/>
        <end position="407"/>
    </location>
</feature>
<evidence type="ECO:0000256" key="5">
    <source>
        <dbReference type="ARBA" id="ARBA00022989"/>
    </source>
</evidence>